<reference evidence="6" key="1">
    <citation type="submission" date="2023-08" db="EMBL/GenBank/DDBJ databases">
        <title>Reference Genome Resource for the Citrus Pathogen Phytophthora citrophthora.</title>
        <authorList>
            <person name="Moller H."/>
            <person name="Coetzee B."/>
            <person name="Rose L.J."/>
            <person name="Van Niekerk J.M."/>
        </authorList>
    </citation>
    <scope>NUCLEOTIDE SEQUENCE</scope>
    <source>
        <strain evidence="6">STE-U-9442</strain>
    </source>
</reference>
<protein>
    <submittedName>
        <fullName evidence="6">Apoptosis-inducing factor B</fullName>
    </submittedName>
</protein>
<evidence type="ECO:0000259" key="5">
    <source>
        <dbReference type="Pfam" id="PF07992"/>
    </source>
</evidence>
<evidence type="ECO:0000313" key="7">
    <source>
        <dbReference type="Proteomes" id="UP001259832"/>
    </source>
</evidence>
<organism evidence="6 7">
    <name type="scientific">Phytophthora citrophthora</name>
    <dbReference type="NCBI Taxonomy" id="4793"/>
    <lineage>
        <taxon>Eukaryota</taxon>
        <taxon>Sar</taxon>
        <taxon>Stramenopiles</taxon>
        <taxon>Oomycota</taxon>
        <taxon>Peronosporomycetes</taxon>
        <taxon>Peronosporales</taxon>
        <taxon>Peronosporaceae</taxon>
        <taxon>Phytophthora</taxon>
    </lineage>
</organism>
<name>A0AAD9LPG6_9STRA</name>
<sequence length="447" mass="48878">MYSTLNQSKTRLKKSKKIIVILLLIAYTSVKTMARFASSDDPGNKSLQIAALLTITASRSPMVRIVIVGGGRAGIAAAQALAKDLTPNDGTEVIVFEKSKYYYHAVGTPRAVVDAEYTKKLFVPYDKAIPVEARSFVKIQRAIVTRIVPGNEVEYTPIGNDDEMVAGPVQRLSPGSTCTVPLKQPKNNFKRSTTEFMMAELRQQIENANSILIVGGGATGAGVAGEIKAKFPTKNVAIIEGKDKLLGSDNVREKFRSRLLQFLKRLDMDVVLGERLTERLNGNSFERRTLRTDKGRELISDIQLLCGGFSPTTELIKSLDESLVTPQGLIKVNSKLQLDDSRYANIYALGDANNNSAPKHMLFASQQGTRLGSELALVARKTQTNVSKDFPKVEVAPAMIPLGPNGGVSQLPIFGGVVYGNFVTRTFKSKEYFASFAWKNLNAEVPK</sequence>
<dbReference type="PRINTS" id="PR00411">
    <property type="entry name" value="PNDRDTASEI"/>
</dbReference>
<gene>
    <name evidence="6" type="ORF">P3T76_005037</name>
</gene>
<evidence type="ECO:0000256" key="3">
    <source>
        <dbReference type="ARBA" id="ARBA00022827"/>
    </source>
</evidence>
<dbReference type="GO" id="GO:0005737">
    <property type="term" value="C:cytoplasm"/>
    <property type="evidence" value="ECO:0007669"/>
    <property type="project" value="TreeGrafter"/>
</dbReference>
<dbReference type="PANTHER" id="PTHR43735">
    <property type="entry name" value="APOPTOSIS-INDUCING FACTOR 1"/>
    <property type="match status" value="1"/>
</dbReference>
<accession>A0AAD9LPG6</accession>
<feature type="domain" description="FAD/NAD(P)-binding" evidence="5">
    <location>
        <begin position="64"/>
        <end position="368"/>
    </location>
</feature>
<proteinExistence type="inferred from homology"/>
<dbReference type="InterPro" id="IPR023753">
    <property type="entry name" value="FAD/NAD-binding_dom"/>
</dbReference>
<evidence type="ECO:0000256" key="4">
    <source>
        <dbReference type="ARBA" id="ARBA00023002"/>
    </source>
</evidence>
<keyword evidence="7" id="KW-1185">Reference proteome</keyword>
<dbReference type="EMBL" id="JASMQC010000007">
    <property type="protein sequence ID" value="KAK1943641.1"/>
    <property type="molecule type" value="Genomic_DNA"/>
</dbReference>
<dbReference type="AlphaFoldDB" id="A0AAD9LPG6"/>
<dbReference type="SUPFAM" id="SSF51905">
    <property type="entry name" value="FAD/NAD(P)-binding domain"/>
    <property type="match status" value="1"/>
</dbReference>
<evidence type="ECO:0000313" key="6">
    <source>
        <dbReference type="EMBL" id="KAK1943641.1"/>
    </source>
</evidence>
<dbReference type="GO" id="GO:0004174">
    <property type="term" value="F:electron-transferring-flavoprotein dehydrogenase activity"/>
    <property type="evidence" value="ECO:0007669"/>
    <property type="project" value="TreeGrafter"/>
</dbReference>
<dbReference type="Proteomes" id="UP001259832">
    <property type="component" value="Unassembled WGS sequence"/>
</dbReference>
<dbReference type="PRINTS" id="PR00368">
    <property type="entry name" value="FADPNR"/>
</dbReference>
<evidence type="ECO:0000256" key="1">
    <source>
        <dbReference type="ARBA" id="ARBA00006442"/>
    </source>
</evidence>
<evidence type="ECO:0000256" key="2">
    <source>
        <dbReference type="ARBA" id="ARBA00022630"/>
    </source>
</evidence>
<dbReference type="Gene3D" id="3.50.50.100">
    <property type="match status" value="2"/>
</dbReference>
<keyword evidence="4" id="KW-0560">Oxidoreductase</keyword>
<keyword evidence="2" id="KW-0285">Flavoprotein</keyword>
<keyword evidence="3" id="KW-0274">FAD</keyword>
<comment type="similarity">
    <text evidence="1">Belongs to the FAD-dependent oxidoreductase family.</text>
</comment>
<dbReference type="InterPro" id="IPR036188">
    <property type="entry name" value="FAD/NAD-bd_sf"/>
</dbReference>
<dbReference type="PANTHER" id="PTHR43735:SF3">
    <property type="entry name" value="FERROPTOSIS SUPPRESSOR PROTEIN 1"/>
    <property type="match status" value="1"/>
</dbReference>
<comment type="caution">
    <text evidence="6">The sequence shown here is derived from an EMBL/GenBank/DDBJ whole genome shotgun (WGS) entry which is preliminary data.</text>
</comment>
<dbReference type="Pfam" id="PF07992">
    <property type="entry name" value="Pyr_redox_2"/>
    <property type="match status" value="1"/>
</dbReference>
<dbReference type="GO" id="GO:0050660">
    <property type="term" value="F:flavin adenine dinucleotide binding"/>
    <property type="evidence" value="ECO:0007669"/>
    <property type="project" value="TreeGrafter"/>
</dbReference>